<feature type="transmembrane region" description="Helical" evidence="1">
    <location>
        <begin position="176"/>
        <end position="194"/>
    </location>
</feature>
<feature type="transmembrane region" description="Helical" evidence="1">
    <location>
        <begin position="80"/>
        <end position="102"/>
    </location>
</feature>
<name>A0A1W1YL60_9BACT</name>
<dbReference type="InterPro" id="IPR000595">
    <property type="entry name" value="cNMP-bd_dom"/>
</dbReference>
<dbReference type="OrthoDB" id="5409634at2"/>
<dbReference type="GO" id="GO:0005952">
    <property type="term" value="C:cAMP-dependent protein kinase complex"/>
    <property type="evidence" value="ECO:0007669"/>
    <property type="project" value="InterPro"/>
</dbReference>
<feature type="transmembrane region" description="Helical" evidence="1">
    <location>
        <begin position="232"/>
        <end position="254"/>
    </location>
</feature>
<dbReference type="PANTHER" id="PTHR11635:SF152">
    <property type="entry name" value="CAMP-DEPENDENT PROTEIN KINASE TYPE I REGULATORY SUBUNIT-RELATED"/>
    <property type="match status" value="1"/>
</dbReference>
<dbReference type="SUPFAM" id="SSF48371">
    <property type="entry name" value="ARM repeat"/>
    <property type="match status" value="1"/>
</dbReference>
<evidence type="ECO:0000313" key="4">
    <source>
        <dbReference type="Proteomes" id="UP000192418"/>
    </source>
</evidence>
<dbReference type="InterPro" id="IPR018490">
    <property type="entry name" value="cNMP-bd_dom_sf"/>
</dbReference>
<dbReference type="InterPro" id="IPR014710">
    <property type="entry name" value="RmlC-like_jellyroll"/>
</dbReference>
<dbReference type="Gene3D" id="2.60.120.10">
    <property type="entry name" value="Jelly Rolls"/>
    <property type="match status" value="1"/>
</dbReference>
<sequence length="1089" mass="124097">MINYMQKWMKIRPREMGLFLGSVALIFLIRCAGLIFNNFAETAFLKRFGVSWLPVLYIVNPMITLFFLEKLSSIKPHLSAYRRLSFLLFSCGTMAFFIWVLMFMEGRFLYPILFVMKVQFETLLSVFFWNLGNELFNFHQSKRLFPLITIGGVLGDMGGNLLTVGVSQVVAINHLLLMYGAVLISAAVMTRYLGNRFPLQVVPKKPKVATKEESTFLKRIVGMGPLMKKSTLVPVMVGLTFFANVVLPIMNYQFNVAVDHRFGGENAMIVFFGTFRGAMNVVSILLLFFSGRFYGRWGIPMALLFHPMNYLLVFLGFLFRFDIFSAMYARFSTNVIRTTFNQPVNNMLIGIFPDEYRSRMRPFLRGVVARAGLITGSCLILLTTTVLPPHYLSIVALPFVVGWIGTVIFLKFKYAALIIRLLGANFLDLRSTEAHVIKKLFHDRQIQDKLLDNFKSSRGIDAFFHARLLKYLGMENLDNHILNNLKYQDSATVIKLLPLISGQCGDRFFRILKKMINVADEPLTLAMIRVAQPRNTKACRKFYQALEQQCRSRGVQTCVSPEIRAHSAACLLMEMSEHRRELMGQWMRGANLDHVHAAIIAVAESGETVYVSLLNQLLNRGASHERLLPALIRALKKLDPDGVTHRVALFLNHSRVEVRMAALEALEINDDDGLRRRVLALVGDRSDKIRTLAIEKIKICPHCNGRLLFEFLYPASRKMREGIFEILKALDIKDPDMFAFFEGEIRKACICLAVSRALEKLPRNLSCRLLIRHLSEIRHVHIQAGLRVASINDDSGQVRLILRSLFSRDHRRRSNALEALESTMHPRLVRQIMPFLDGTAPEDILKSLYRQPGGAERLFEPVKALEFLLQSDSRLTVRLARGVLETLPQDVLDGDIKTTKTLCTGQLFQGNANADRLEDFSSTEVVMENSLSFQEKIVYIQKVDIFKNLAINELAAISDIAQEVAFAPKEILFQEKEFADTMYICVEGAVSASRNNVGVGTFNPGDSFGMSAFLVDSKRLLTCRAKESTRLLEIHKQEFEEMLMEYPQISFEIAKIHARMIQRLLEQIQAEDTHESLMKDFFNKHKHMK</sequence>
<dbReference type="EMBL" id="FWXY01000001">
    <property type="protein sequence ID" value="SMC36866.1"/>
    <property type="molecule type" value="Genomic_DNA"/>
</dbReference>
<keyword evidence="4" id="KW-1185">Reference proteome</keyword>
<dbReference type="InterPro" id="IPR050503">
    <property type="entry name" value="cAMP-dep_PK_reg_su-like"/>
</dbReference>
<evidence type="ECO:0000259" key="2">
    <source>
        <dbReference type="PROSITE" id="PS50042"/>
    </source>
</evidence>
<feature type="transmembrane region" description="Helical" evidence="1">
    <location>
        <begin position="390"/>
        <end position="410"/>
    </location>
</feature>
<proteinExistence type="predicted"/>
<dbReference type="CDD" id="cd00038">
    <property type="entry name" value="CAP_ED"/>
    <property type="match status" value="1"/>
</dbReference>
<keyword evidence="1" id="KW-1133">Transmembrane helix</keyword>
<dbReference type="CDD" id="cd06174">
    <property type="entry name" value="MFS"/>
    <property type="match status" value="1"/>
</dbReference>
<dbReference type="GO" id="GO:0004862">
    <property type="term" value="F:cAMP-dependent protein kinase inhibitor activity"/>
    <property type="evidence" value="ECO:0007669"/>
    <property type="project" value="TreeGrafter"/>
</dbReference>
<feature type="transmembrane region" description="Helical" evidence="1">
    <location>
        <begin position="108"/>
        <end position="132"/>
    </location>
</feature>
<gene>
    <name evidence="3" type="ORF">SAMN02746065_101169</name>
</gene>
<accession>A0A1W1YL60</accession>
<feature type="transmembrane region" description="Helical" evidence="1">
    <location>
        <begin position="266"/>
        <end position="289"/>
    </location>
</feature>
<dbReference type="SMART" id="SM00100">
    <property type="entry name" value="cNMP"/>
    <property type="match status" value="1"/>
</dbReference>
<keyword evidence="1" id="KW-0812">Transmembrane</keyword>
<protein>
    <submittedName>
        <fullName evidence="3">Cyclic nucleotide-binding domain-containing protein</fullName>
    </submittedName>
</protein>
<dbReference type="PANTHER" id="PTHR11635">
    <property type="entry name" value="CAMP-DEPENDENT PROTEIN KINASE REGULATORY CHAIN"/>
    <property type="match status" value="1"/>
</dbReference>
<dbReference type="Pfam" id="PF00027">
    <property type="entry name" value="cNMP_binding"/>
    <property type="match status" value="1"/>
</dbReference>
<keyword evidence="1" id="KW-0472">Membrane</keyword>
<evidence type="ECO:0000313" key="3">
    <source>
        <dbReference type="EMBL" id="SMC36866.1"/>
    </source>
</evidence>
<dbReference type="GO" id="GO:0034236">
    <property type="term" value="F:protein kinase A catalytic subunit binding"/>
    <property type="evidence" value="ECO:0007669"/>
    <property type="project" value="TreeGrafter"/>
</dbReference>
<dbReference type="AlphaFoldDB" id="A0A1W1YL60"/>
<dbReference type="PROSITE" id="PS50042">
    <property type="entry name" value="CNMP_BINDING_3"/>
    <property type="match status" value="1"/>
</dbReference>
<dbReference type="STRING" id="1121400.SAMN02746065_101169"/>
<feature type="domain" description="Cyclic nucleotide-binding" evidence="2">
    <location>
        <begin position="945"/>
        <end position="1044"/>
    </location>
</feature>
<dbReference type="GO" id="GO:0030552">
    <property type="term" value="F:cAMP binding"/>
    <property type="evidence" value="ECO:0007669"/>
    <property type="project" value="TreeGrafter"/>
</dbReference>
<evidence type="ECO:0000256" key="1">
    <source>
        <dbReference type="SAM" id="Phobius"/>
    </source>
</evidence>
<dbReference type="SUPFAM" id="SSF51206">
    <property type="entry name" value="cAMP-binding domain-like"/>
    <property type="match status" value="1"/>
</dbReference>
<reference evidence="3 4" key="1">
    <citation type="submission" date="2017-04" db="EMBL/GenBank/DDBJ databases">
        <authorList>
            <person name="Afonso C.L."/>
            <person name="Miller P.J."/>
            <person name="Scott M.A."/>
            <person name="Spackman E."/>
            <person name="Goraichik I."/>
            <person name="Dimitrov K.M."/>
            <person name="Suarez D.L."/>
            <person name="Swayne D.E."/>
        </authorList>
    </citation>
    <scope>NUCLEOTIDE SEQUENCE [LARGE SCALE GENOMIC DNA]</scope>
    <source>
        <strain evidence="3 4">DSM 3385</strain>
    </source>
</reference>
<dbReference type="GO" id="GO:0005829">
    <property type="term" value="C:cytosol"/>
    <property type="evidence" value="ECO:0007669"/>
    <property type="project" value="TreeGrafter"/>
</dbReference>
<dbReference type="InterPro" id="IPR016024">
    <property type="entry name" value="ARM-type_fold"/>
</dbReference>
<feature type="transmembrane region" description="Helical" evidence="1">
    <location>
        <begin position="310"/>
        <end position="329"/>
    </location>
</feature>
<organism evidence="3 4">
    <name type="scientific">Desulfocicer vacuolatum DSM 3385</name>
    <dbReference type="NCBI Taxonomy" id="1121400"/>
    <lineage>
        <taxon>Bacteria</taxon>
        <taxon>Pseudomonadati</taxon>
        <taxon>Thermodesulfobacteriota</taxon>
        <taxon>Desulfobacteria</taxon>
        <taxon>Desulfobacterales</taxon>
        <taxon>Desulfobacteraceae</taxon>
        <taxon>Desulfocicer</taxon>
    </lineage>
</organism>
<feature type="transmembrane region" description="Helical" evidence="1">
    <location>
        <begin position="144"/>
        <end position="170"/>
    </location>
</feature>
<dbReference type="Proteomes" id="UP000192418">
    <property type="component" value="Unassembled WGS sequence"/>
</dbReference>
<feature type="transmembrane region" description="Helical" evidence="1">
    <location>
        <begin position="364"/>
        <end position="384"/>
    </location>
</feature>
<feature type="transmembrane region" description="Helical" evidence="1">
    <location>
        <begin position="49"/>
        <end position="68"/>
    </location>
</feature>